<dbReference type="InterPro" id="IPR001841">
    <property type="entry name" value="Znf_RING"/>
</dbReference>
<sequence>MVDKAGLLECVICLDPLEAPIVQCEVGHSIHQGCFTRRHITICPKCRRPMSNRRNIGLEELLESLKDTIKLPCRNKSKGCKYDLTGQERNAHENECRYREFKCEGASYAGWACDWTGDYKDLENHFKDRHKSKTLMQYRTEFNIPIDFKSDYKDLHLISFFNGQSYFYYKHQVDASKKRIYWTFQYIGFQNMAKHYFYEFEVSNGPVRKFKVTELCHNDTVDVKDIFGIENCVVMSFKAAKNFLNEEKELCCKFRLSKIKNTPS</sequence>
<dbReference type="RefSeq" id="XP_030754273.1">
    <property type="nucleotide sequence ID" value="XM_030898413.1"/>
</dbReference>
<comment type="catalytic activity">
    <reaction evidence="1 10">
        <text>S-ubiquitinyl-[E2 ubiquitin-conjugating enzyme]-L-cysteine + [acceptor protein]-L-lysine = [E2 ubiquitin-conjugating enzyme]-L-cysteine + N(6)-ubiquitinyl-[acceptor protein]-L-lysine.</text>
        <dbReference type="EC" id="2.3.2.27"/>
    </reaction>
</comment>
<dbReference type="GO" id="GO:0031624">
    <property type="term" value="F:ubiquitin conjugating enzyme binding"/>
    <property type="evidence" value="ECO:0007669"/>
    <property type="project" value="TreeGrafter"/>
</dbReference>
<dbReference type="Pfam" id="PF21361">
    <property type="entry name" value="Sina_ZnF"/>
    <property type="match status" value="1"/>
</dbReference>
<keyword evidence="6 9" id="KW-0863">Zinc-finger</keyword>
<comment type="domain">
    <text evidence="10">The SBD domain (substrate-binding domain) mediates the interaction with substrate proteins. It is related to the TRAF family.</text>
</comment>
<dbReference type="UniPathway" id="UPA00143"/>
<dbReference type="SUPFAM" id="SSF49599">
    <property type="entry name" value="TRAF domain-like"/>
    <property type="match status" value="1"/>
</dbReference>
<evidence type="ECO:0000256" key="2">
    <source>
        <dbReference type="ARBA" id="ARBA00004906"/>
    </source>
</evidence>
<keyword evidence="4" id="KW-0808">Transferase</keyword>
<dbReference type="InParanoid" id="A0A6J2XRZ7"/>
<evidence type="ECO:0000256" key="8">
    <source>
        <dbReference type="ARBA" id="ARBA00022833"/>
    </source>
</evidence>
<protein>
    <recommendedName>
        <fullName evidence="10">E3 ubiquitin-protein ligase</fullName>
        <ecNumber evidence="10">2.3.2.27</ecNumber>
    </recommendedName>
</protein>
<evidence type="ECO:0000256" key="3">
    <source>
        <dbReference type="ARBA" id="ARBA00009119"/>
    </source>
</evidence>
<dbReference type="InterPro" id="IPR008974">
    <property type="entry name" value="TRAF-like"/>
</dbReference>
<dbReference type="GO" id="GO:0043161">
    <property type="term" value="P:proteasome-mediated ubiquitin-dependent protein catabolic process"/>
    <property type="evidence" value="ECO:0007669"/>
    <property type="project" value="TreeGrafter"/>
</dbReference>
<dbReference type="Gene3D" id="3.30.40.10">
    <property type="entry name" value="Zinc/RING finger domain, C3HC4 (zinc finger)"/>
    <property type="match status" value="2"/>
</dbReference>
<dbReference type="FunFam" id="3.30.40.10:FF:000041">
    <property type="entry name" value="E3 ubiquitin-protein ligase SINAT3"/>
    <property type="match status" value="1"/>
</dbReference>
<dbReference type="PROSITE" id="PS51081">
    <property type="entry name" value="ZF_SIAH"/>
    <property type="match status" value="1"/>
</dbReference>
<dbReference type="Proteomes" id="UP000504635">
    <property type="component" value="Unplaced"/>
</dbReference>
<evidence type="ECO:0000256" key="7">
    <source>
        <dbReference type="ARBA" id="ARBA00022786"/>
    </source>
</evidence>
<comment type="pathway">
    <text evidence="2 10">Protein modification; protein ubiquitination.</text>
</comment>
<evidence type="ECO:0000256" key="10">
    <source>
        <dbReference type="RuleBase" id="RU201113"/>
    </source>
</evidence>
<dbReference type="Gene3D" id="2.60.210.10">
    <property type="entry name" value="Apoptosis, Tumor Necrosis Factor Receptor Associated Protein 2, Chain A"/>
    <property type="match status" value="1"/>
</dbReference>
<gene>
    <name evidence="14" type="primary">LOC115881050</name>
</gene>
<keyword evidence="7 10" id="KW-0833">Ubl conjugation pathway</keyword>
<evidence type="ECO:0000256" key="4">
    <source>
        <dbReference type="ARBA" id="ARBA00022679"/>
    </source>
</evidence>
<dbReference type="Pfam" id="PF03145">
    <property type="entry name" value="Sina_TRAF"/>
    <property type="match status" value="1"/>
</dbReference>
<comment type="domain">
    <text evidence="10">The RING-type zinc finger domain is essential for ubiquitin ligase activity.</text>
</comment>
<feature type="domain" description="SIAH-type" evidence="12">
    <location>
        <begin position="68"/>
        <end position="131"/>
    </location>
</feature>
<dbReference type="SUPFAM" id="SSF57850">
    <property type="entry name" value="RING/U-box"/>
    <property type="match status" value="1"/>
</dbReference>
<evidence type="ECO:0000256" key="1">
    <source>
        <dbReference type="ARBA" id="ARBA00000900"/>
    </source>
</evidence>
<proteinExistence type="inferred from homology"/>
<dbReference type="InterPro" id="IPR018121">
    <property type="entry name" value="7-in-absentia-prot_TRAF-dom"/>
</dbReference>
<organism evidence="13 14">
    <name type="scientific">Sitophilus oryzae</name>
    <name type="common">Rice weevil</name>
    <name type="synonym">Curculio oryzae</name>
    <dbReference type="NCBI Taxonomy" id="7048"/>
    <lineage>
        <taxon>Eukaryota</taxon>
        <taxon>Metazoa</taxon>
        <taxon>Ecdysozoa</taxon>
        <taxon>Arthropoda</taxon>
        <taxon>Hexapoda</taxon>
        <taxon>Insecta</taxon>
        <taxon>Pterygota</taxon>
        <taxon>Neoptera</taxon>
        <taxon>Endopterygota</taxon>
        <taxon>Coleoptera</taxon>
        <taxon>Polyphaga</taxon>
        <taxon>Cucujiformia</taxon>
        <taxon>Curculionidae</taxon>
        <taxon>Dryophthorinae</taxon>
        <taxon>Sitophilus</taxon>
    </lineage>
</organism>
<dbReference type="PANTHER" id="PTHR45877">
    <property type="entry name" value="E3 UBIQUITIN-PROTEIN LIGASE SIAH2"/>
    <property type="match status" value="1"/>
</dbReference>
<evidence type="ECO:0000256" key="5">
    <source>
        <dbReference type="ARBA" id="ARBA00022723"/>
    </source>
</evidence>
<dbReference type="AlphaFoldDB" id="A0A6J2XRZ7"/>
<dbReference type="GeneID" id="115881050"/>
<feature type="domain" description="RING-type" evidence="11">
    <location>
        <begin position="10"/>
        <end position="47"/>
    </location>
</feature>
<keyword evidence="13" id="KW-1185">Reference proteome</keyword>
<dbReference type="GO" id="GO:0008270">
    <property type="term" value="F:zinc ion binding"/>
    <property type="evidence" value="ECO:0007669"/>
    <property type="project" value="UniProtKB-KW"/>
</dbReference>
<dbReference type="InterPro" id="IPR013010">
    <property type="entry name" value="Znf_SIAH"/>
</dbReference>
<name>A0A6J2XRZ7_SITOR</name>
<comment type="similarity">
    <text evidence="3 10">Belongs to the SINA (Seven in absentia) family.</text>
</comment>
<dbReference type="InterPro" id="IPR004162">
    <property type="entry name" value="SINA-like_animal"/>
</dbReference>
<keyword evidence="8 10" id="KW-0862">Zinc</keyword>
<dbReference type="GO" id="GO:0005737">
    <property type="term" value="C:cytoplasm"/>
    <property type="evidence" value="ECO:0007669"/>
    <property type="project" value="InterPro"/>
</dbReference>
<accession>A0A6J2XRZ7</accession>
<evidence type="ECO:0000256" key="6">
    <source>
        <dbReference type="ARBA" id="ARBA00022771"/>
    </source>
</evidence>
<dbReference type="OrthoDB" id="4788989at2759"/>
<dbReference type="GO" id="GO:0061630">
    <property type="term" value="F:ubiquitin protein ligase activity"/>
    <property type="evidence" value="ECO:0007669"/>
    <property type="project" value="UniProtKB-EC"/>
</dbReference>
<evidence type="ECO:0000259" key="12">
    <source>
        <dbReference type="PROSITE" id="PS51081"/>
    </source>
</evidence>
<comment type="function">
    <text evidence="10">E3 ubiquitin-protein ligase that mediates ubiquitination and subsequent proteasomal degradation of target proteins. E3 ubiquitin ligases accept ubiquitin from an E2 ubiquitin-conjugating enzyme in the form of a thioester and then directly transfers the ubiquitin to targeted substrates.</text>
</comment>
<evidence type="ECO:0000313" key="13">
    <source>
        <dbReference type="Proteomes" id="UP000504635"/>
    </source>
</evidence>
<dbReference type="InterPro" id="IPR013083">
    <property type="entry name" value="Znf_RING/FYVE/PHD"/>
</dbReference>
<dbReference type="PANTHER" id="PTHR45877:SF2">
    <property type="entry name" value="E3 UBIQUITIN-PROTEIN LIGASE SINA-RELATED"/>
    <property type="match status" value="1"/>
</dbReference>
<evidence type="ECO:0000256" key="9">
    <source>
        <dbReference type="PROSITE-ProRule" id="PRU00455"/>
    </source>
</evidence>
<evidence type="ECO:0000259" key="11">
    <source>
        <dbReference type="PROSITE" id="PS50089"/>
    </source>
</evidence>
<dbReference type="PROSITE" id="PS50089">
    <property type="entry name" value="ZF_RING_2"/>
    <property type="match status" value="1"/>
</dbReference>
<dbReference type="EC" id="2.3.2.27" evidence="10"/>
<evidence type="ECO:0000313" key="14">
    <source>
        <dbReference type="RefSeq" id="XP_030754273.1"/>
    </source>
</evidence>
<dbReference type="GO" id="GO:0016567">
    <property type="term" value="P:protein ubiquitination"/>
    <property type="evidence" value="ECO:0007669"/>
    <property type="project" value="UniProtKB-UniPathway"/>
</dbReference>
<dbReference type="KEGG" id="soy:115881050"/>
<keyword evidence="5 10" id="KW-0479">Metal-binding</keyword>
<reference evidence="14" key="1">
    <citation type="submission" date="2025-08" db="UniProtKB">
        <authorList>
            <consortium name="RefSeq"/>
        </authorList>
    </citation>
    <scope>IDENTIFICATION</scope>
    <source>
        <tissue evidence="14">Gonads</tissue>
    </source>
</reference>